<dbReference type="Pfam" id="PF08241">
    <property type="entry name" value="Methyltransf_11"/>
    <property type="match status" value="1"/>
</dbReference>
<dbReference type="InterPro" id="IPR013216">
    <property type="entry name" value="Methyltransf_11"/>
</dbReference>
<keyword evidence="2" id="KW-0808">Transferase</keyword>
<evidence type="ECO:0000259" key="1">
    <source>
        <dbReference type="Pfam" id="PF08241"/>
    </source>
</evidence>
<dbReference type="PANTHER" id="PTHR43591">
    <property type="entry name" value="METHYLTRANSFERASE"/>
    <property type="match status" value="1"/>
</dbReference>
<keyword evidence="3" id="KW-1185">Reference proteome</keyword>
<reference evidence="2 3" key="1">
    <citation type="submission" date="2023-04" db="EMBL/GenBank/DDBJ databases">
        <title>A. sendaiensis sub sp. chiapanensis a novel subspecie with specific adaptation in bacterial cell wall isolated from an active volcano.</title>
        <authorList>
            <person name="Alvarez Gutierrez P.E."/>
            <person name="Ortiz Cortes L.Y."/>
        </authorList>
    </citation>
    <scope>NUCLEOTIDE SEQUENCE [LARGE SCALE GENOMIC DNA]</scope>
    <source>
        <strain evidence="2 3">PA2</strain>
    </source>
</reference>
<dbReference type="GO" id="GO:0008168">
    <property type="term" value="F:methyltransferase activity"/>
    <property type="evidence" value="ECO:0007669"/>
    <property type="project" value="UniProtKB-KW"/>
</dbReference>
<evidence type="ECO:0000313" key="3">
    <source>
        <dbReference type="Proteomes" id="UP001529245"/>
    </source>
</evidence>
<dbReference type="CDD" id="cd02440">
    <property type="entry name" value="AdoMet_MTases"/>
    <property type="match status" value="1"/>
</dbReference>
<dbReference type="InterPro" id="IPR029063">
    <property type="entry name" value="SAM-dependent_MTases_sf"/>
</dbReference>
<organism evidence="2 3">
    <name type="scientific">Alicyclobacillus sendaiensis PA2</name>
    <dbReference type="NCBI Taxonomy" id="3029425"/>
    <lineage>
        <taxon>Bacteria</taxon>
        <taxon>Bacillati</taxon>
        <taxon>Bacillota</taxon>
        <taxon>Bacilli</taxon>
        <taxon>Bacillales</taxon>
        <taxon>Alicyclobacillaceae</taxon>
        <taxon>Alicyclobacillus</taxon>
    </lineage>
</organism>
<dbReference type="SUPFAM" id="SSF53335">
    <property type="entry name" value="S-adenosyl-L-methionine-dependent methyltransferases"/>
    <property type="match status" value="1"/>
</dbReference>
<dbReference type="RefSeq" id="WP_283202621.1">
    <property type="nucleotide sequence ID" value="NZ_JASGCB010000002.1"/>
</dbReference>
<feature type="domain" description="Methyltransferase type 11" evidence="1">
    <location>
        <begin position="56"/>
        <end position="158"/>
    </location>
</feature>
<keyword evidence="2" id="KW-0489">Methyltransferase</keyword>
<dbReference type="Proteomes" id="UP001529245">
    <property type="component" value="Unassembled WGS sequence"/>
</dbReference>
<dbReference type="EMBL" id="JASGCB010000002">
    <property type="protein sequence ID" value="MDI9259030.1"/>
    <property type="molecule type" value="Genomic_DNA"/>
</dbReference>
<dbReference type="Gene3D" id="3.40.50.150">
    <property type="entry name" value="Vaccinia Virus protein VP39"/>
    <property type="match status" value="1"/>
</dbReference>
<comment type="caution">
    <text evidence="2">The sequence shown here is derived from an EMBL/GenBank/DDBJ whole genome shotgun (WGS) entry which is preliminary data.</text>
</comment>
<gene>
    <name evidence="2" type="ORF">QID03_02415</name>
</gene>
<accession>A0ABT6XVA9</accession>
<name>A0ABT6XVA9_ALISE</name>
<evidence type="ECO:0000313" key="2">
    <source>
        <dbReference type="EMBL" id="MDI9259030.1"/>
    </source>
</evidence>
<protein>
    <submittedName>
        <fullName evidence="2">Methyltransferase domain-containing protein</fullName>
    </submittedName>
</protein>
<proteinExistence type="predicted"/>
<dbReference type="GO" id="GO:0032259">
    <property type="term" value="P:methylation"/>
    <property type="evidence" value="ECO:0007669"/>
    <property type="project" value="UniProtKB-KW"/>
</dbReference>
<sequence length="288" mass="31437">MSLTLDRLRIVDEVMQAYADRKHITDKWLIRQAIATAPMRRAILTTLPIRPGMHIVDVGCGYGALLFDIAAMHSVRVTGIDHSPTALAIDEEILPTLAARGALEDGASITFQRGDATALPLPAGFADGVVSRFLFQHLSNPNAAASEMFRILRPGGFACAIDSDDALSIEYPADPPTVARTKEALKSLQRARGGDREIGRKLASTFHDAGFSVTQTFVVPQAVYSQTPSDLARGVLAEQLQAGHQELVARGILTEPEYQELLRNLRQEAARWQFSMHSEIAVLAWKPS</sequence>